<gene>
    <name evidence="3" type="ordered locus">Oter_2863</name>
</gene>
<keyword evidence="2" id="KW-0812">Transmembrane</keyword>
<proteinExistence type="predicted"/>
<reference evidence="3 4" key="1">
    <citation type="journal article" date="2011" name="J. Bacteriol.">
        <title>Genome sequence of the verrucomicrobium Opitutus terrae PB90-1, an abundant inhabitant of rice paddy soil ecosystems.</title>
        <authorList>
            <person name="van Passel M.W."/>
            <person name="Kant R."/>
            <person name="Palva A."/>
            <person name="Copeland A."/>
            <person name="Lucas S."/>
            <person name="Lapidus A."/>
            <person name="Glavina del Rio T."/>
            <person name="Pitluck S."/>
            <person name="Goltsman E."/>
            <person name="Clum A."/>
            <person name="Sun H."/>
            <person name="Schmutz J."/>
            <person name="Larimer F.W."/>
            <person name="Land M.L."/>
            <person name="Hauser L."/>
            <person name="Kyrpides N."/>
            <person name="Mikhailova N."/>
            <person name="Richardson P.P."/>
            <person name="Janssen P.H."/>
            <person name="de Vos W.M."/>
            <person name="Smidt H."/>
        </authorList>
    </citation>
    <scope>NUCLEOTIDE SEQUENCE [LARGE SCALE GENOMIC DNA]</scope>
    <source>
        <strain evidence="4">DSM 11246 / JCM 15787 / PB90-1</strain>
    </source>
</reference>
<evidence type="ECO:0000256" key="2">
    <source>
        <dbReference type="SAM" id="Phobius"/>
    </source>
</evidence>
<evidence type="ECO:0000256" key="1">
    <source>
        <dbReference type="SAM" id="MobiDB-lite"/>
    </source>
</evidence>
<sequence length="95" mass="9563">MPAESADQDSQVVGLFVAGPIGALVGRVLAASMKNAALGTISPLDFESLAPKQKSSATASDAGKKSKLKPGAGSANSSSPDGKAPARKRRKRRGS</sequence>
<organism evidence="3 4">
    <name type="scientific">Opitutus terrae (strain DSM 11246 / JCM 15787 / PB90-1)</name>
    <dbReference type="NCBI Taxonomy" id="452637"/>
    <lineage>
        <taxon>Bacteria</taxon>
        <taxon>Pseudomonadati</taxon>
        <taxon>Verrucomicrobiota</taxon>
        <taxon>Opitutia</taxon>
        <taxon>Opitutales</taxon>
        <taxon>Opitutaceae</taxon>
        <taxon>Opitutus</taxon>
    </lineage>
</organism>
<name>B1ZX92_OPITP</name>
<dbReference type="AlphaFoldDB" id="B1ZX92"/>
<keyword evidence="2" id="KW-1133">Transmembrane helix</keyword>
<evidence type="ECO:0000313" key="3">
    <source>
        <dbReference type="EMBL" id="ACB76144.1"/>
    </source>
</evidence>
<dbReference type="Proteomes" id="UP000007013">
    <property type="component" value="Chromosome"/>
</dbReference>
<feature type="compositionally biased region" description="Basic residues" evidence="1">
    <location>
        <begin position="85"/>
        <end position="95"/>
    </location>
</feature>
<dbReference type="HOGENOM" id="CLU_2370106_0_0_0"/>
<dbReference type="EMBL" id="CP001032">
    <property type="protein sequence ID" value="ACB76144.1"/>
    <property type="molecule type" value="Genomic_DNA"/>
</dbReference>
<keyword evidence="2" id="KW-0472">Membrane</keyword>
<evidence type="ECO:0000313" key="4">
    <source>
        <dbReference type="Proteomes" id="UP000007013"/>
    </source>
</evidence>
<feature type="region of interest" description="Disordered" evidence="1">
    <location>
        <begin position="42"/>
        <end position="95"/>
    </location>
</feature>
<dbReference type="KEGG" id="ote:Oter_2863"/>
<accession>B1ZX92</accession>
<protein>
    <submittedName>
        <fullName evidence="3">Uncharacterized protein</fullName>
    </submittedName>
</protein>
<keyword evidence="4" id="KW-1185">Reference proteome</keyword>
<feature type="transmembrane region" description="Helical" evidence="2">
    <location>
        <begin position="12"/>
        <end position="30"/>
    </location>
</feature>